<name>A0A9P5VG54_9FUNG</name>
<organism evidence="2 3">
    <name type="scientific">Podila minutissima</name>
    <dbReference type="NCBI Taxonomy" id="64525"/>
    <lineage>
        <taxon>Eukaryota</taxon>
        <taxon>Fungi</taxon>
        <taxon>Fungi incertae sedis</taxon>
        <taxon>Mucoromycota</taxon>
        <taxon>Mortierellomycotina</taxon>
        <taxon>Mortierellomycetes</taxon>
        <taxon>Mortierellales</taxon>
        <taxon>Mortierellaceae</taxon>
        <taxon>Podila</taxon>
    </lineage>
</organism>
<keyword evidence="3" id="KW-1185">Reference proteome</keyword>
<protein>
    <submittedName>
        <fullName evidence="2">Uncharacterized protein</fullName>
    </submittedName>
</protein>
<dbReference type="EMBL" id="JAAAUY010002136">
    <property type="protein sequence ID" value="KAF9314848.1"/>
    <property type="molecule type" value="Genomic_DNA"/>
</dbReference>
<proteinExistence type="predicted"/>
<feature type="region of interest" description="Disordered" evidence="1">
    <location>
        <begin position="1"/>
        <end position="106"/>
    </location>
</feature>
<evidence type="ECO:0000313" key="2">
    <source>
        <dbReference type="EMBL" id="KAF9314848.1"/>
    </source>
</evidence>
<gene>
    <name evidence="2" type="ORF">BG006_003862</name>
</gene>
<accession>A0A9P5VG54</accession>
<feature type="compositionally biased region" description="Basic and acidic residues" evidence="1">
    <location>
        <begin position="78"/>
        <end position="98"/>
    </location>
</feature>
<feature type="compositionally biased region" description="Acidic residues" evidence="1">
    <location>
        <begin position="1"/>
        <end position="32"/>
    </location>
</feature>
<sequence>MEVGEEEEIEEEEEDGEEQVDDMGQEDEEEDETLIRRYKGKSFTSYRSPPLSSRSSTVSKRRRSRERSDSPKVPSKTGSERRRSPVGMRNEHPPEKSRTATNCDNVRTIMAERFSEMRKFEDEKWEREKMLEDERWQRQKELDKEKQELEEKREQARQQEDQQKRLHEGRLLRTKFWMSLVEKDKSEDEIARYMSIFDASMGIEASSPTL</sequence>
<dbReference type="Proteomes" id="UP000696485">
    <property type="component" value="Unassembled WGS sequence"/>
</dbReference>
<feature type="region of interest" description="Disordered" evidence="1">
    <location>
        <begin position="135"/>
        <end position="168"/>
    </location>
</feature>
<reference evidence="2" key="1">
    <citation type="journal article" date="2020" name="Fungal Divers.">
        <title>Resolving the Mortierellaceae phylogeny through synthesis of multi-gene phylogenetics and phylogenomics.</title>
        <authorList>
            <person name="Vandepol N."/>
            <person name="Liber J."/>
            <person name="Desiro A."/>
            <person name="Na H."/>
            <person name="Kennedy M."/>
            <person name="Barry K."/>
            <person name="Grigoriev I.V."/>
            <person name="Miller A.N."/>
            <person name="O'Donnell K."/>
            <person name="Stajich J.E."/>
            <person name="Bonito G."/>
        </authorList>
    </citation>
    <scope>NUCLEOTIDE SEQUENCE</scope>
    <source>
        <strain evidence="2">NVP1</strain>
    </source>
</reference>
<dbReference type="AlphaFoldDB" id="A0A9P5VG54"/>
<evidence type="ECO:0000256" key="1">
    <source>
        <dbReference type="SAM" id="MobiDB-lite"/>
    </source>
</evidence>
<evidence type="ECO:0000313" key="3">
    <source>
        <dbReference type="Proteomes" id="UP000696485"/>
    </source>
</evidence>
<feature type="compositionally biased region" description="Low complexity" evidence="1">
    <location>
        <begin position="45"/>
        <end position="58"/>
    </location>
</feature>
<comment type="caution">
    <text evidence="2">The sequence shown here is derived from an EMBL/GenBank/DDBJ whole genome shotgun (WGS) entry which is preliminary data.</text>
</comment>